<dbReference type="EMBL" id="JAUEPT010000124">
    <property type="protein sequence ID" value="KAK0431053.1"/>
    <property type="molecule type" value="Genomic_DNA"/>
</dbReference>
<proteinExistence type="predicted"/>
<protein>
    <submittedName>
        <fullName evidence="2">Uncharacterized protein</fullName>
    </submittedName>
</protein>
<comment type="caution">
    <text evidence="2">The sequence shown here is derived from an EMBL/GenBank/DDBJ whole genome shotgun (WGS) entry which is preliminary data.</text>
</comment>
<dbReference type="InterPro" id="IPR059179">
    <property type="entry name" value="MLKL-like_MCAfunc"/>
</dbReference>
<evidence type="ECO:0000313" key="3">
    <source>
        <dbReference type="Proteomes" id="UP001175226"/>
    </source>
</evidence>
<gene>
    <name evidence="2" type="ORF">EV421DRAFT_2041463</name>
</gene>
<accession>A0AA39IY91</accession>
<keyword evidence="1" id="KW-1133">Transmembrane helix</keyword>
<evidence type="ECO:0000256" key="1">
    <source>
        <dbReference type="SAM" id="Phobius"/>
    </source>
</evidence>
<dbReference type="AlphaFoldDB" id="A0AA39IY91"/>
<sequence length="817" mass="93125">MSGIDSCLKIAKLTAAAGEMAPFPFIKGAAQCVVVVLEAIESAAKNRQDLQELAESIVTTLVVVRDTVIAHGPTSASCFKDICLDFQIYLNDLLSKLNKEGKPSRIRRLLKAKKISEDISAYRQRVQTAKDNFLIRTTTMTRLALSDVHDDVTTGFSTLAGSVVASERNITSTIEEIRTLGVRQSEDMQNLSARLQGSRQRGLYKGSVWDIIPGDIHIIEPVTRSSTKCRVVRYQDSYCTIENSDTRKVIRKYQTSDENREDAMKQLDQALDFFMKQRHPNLPQIFGVCRSPDFPAIIFLLHGTTRVPFRHYIHDLPAMRFIQFYFDLCIIMQFQDLQSVSEVLPMESYRYPGDRYYYVYDPVNEEQVYVNEYGKLVFGDLLCYNHYRLGPFEFSYTPEHGKYSLGSIARRRSGEPLHSQVGRRKPSFSNSQKGDLQDAYKTIIPYHNQSPDFNEIQWTQTFNRHRLQPPQYRLNDQTNSVSSPYQKALYAPGSIFCNLEDRFSPRRVLVGRARPWPHGWKSEIFQQKGPSRGVIDLPFDNGSVSIELSWDDVIRNPSIRIHTRPGWEDSDEIASVGSWIAQTSKLDSCLRSRGYGDDLEAYIITGVEFPIEFVPKYHRSWYGDKDFCHICNAKDRSHHALSLSITAPIIDFETNVITSWPVISCSRVCGMDLLEEEDIFTVQVYGYELQKRWGFERYMVHLTIPELNAEHGFYPACDGADVCEYFGWPLLEILDPSTGEWVLNGQILSQEHDSAPRSTVGVATGRITEETQAGEAPTIESRMVPVVQHDISTRALIVIFIAICIQVILLSSFKNYL</sequence>
<keyword evidence="1" id="KW-0812">Transmembrane</keyword>
<keyword evidence="1" id="KW-0472">Membrane</keyword>
<dbReference type="Proteomes" id="UP001175226">
    <property type="component" value="Unassembled WGS sequence"/>
</dbReference>
<feature type="transmembrane region" description="Helical" evidence="1">
    <location>
        <begin position="795"/>
        <end position="813"/>
    </location>
</feature>
<organism evidence="2 3">
    <name type="scientific">Armillaria borealis</name>
    <dbReference type="NCBI Taxonomy" id="47425"/>
    <lineage>
        <taxon>Eukaryota</taxon>
        <taxon>Fungi</taxon>
        <taxon>Dikarya</taxon>
        <taxon>Basidiomycota</taxon>
        <taxon>Agaricomycotina</taxon>
        <taxon>Agaricomycetes</taxon>
        <taxon>Agaricomycetidae</taxon>
        <taxon>Agaricales</taxon>
        <taxon>Marasmiineae</taxon>
        <taxon>Physalacriaceae</taxon>
        <taxon>Armillaria</taxon>
    </lineage>
</organism>
<reference evidence="2" key="1">
    <citation type="submission" date="2023-06" db="EMBL/GenBank/DDBJ databases">
        <authorList>
            <consortium name="Lawrence Berkeley National Laboratory"/>
            <person name="Ahrendt S."/>
            <person name="Sahu N."/>
            <person name="Indic B."/>
            <person name="Wong-Bajracharya J."/>
            <person name="Merenyi Z."/>
            <person name="Ke H.-M."/>
            <person name="Monk M."/>
            <person name="Kocsube S."/>
            <person name="Drula E."/>
            <person name="Lipzen A."/>
            <person name="Balint B."/>
            <person name="Henrissat B."/>
            <person name="Andreopoulos B."/>
            <person name="Martin F.M."/>
            <person name="Harder C.B."/>
            <person name="Rigling D."/>
            <person name="Ford K.L."/>
            <person name="Foster G.D."/>
            <person name="Pangilinan J."/>
            <person name="Papanicolaou A."/>
            <person name="Barry K."/>
            <person name="LaButti K."/>
            <person name="Viragh M."/>
            <person name="Koriabine M."/>
            <person name="Yan M."/>
            <person name="Riley R."/>
            <person name="Champramary S."/>
            <person name="Plett K.L."/>
            <person name="Tsai I.J."/>
            <person name="Slot J."/>
            <person name="Sipos G."/>
            <person name="Plett J."/>
            <person name="Nagy L.G."/>
            <person name="Grigoriev I.V."/>
        </authorList>
    </citation>
    <scope>NUCLEOTIDE SEQUENCE</scope>
    <source>
        <strain evidence="2">FPL87.14</strain>
    </source>
</reference>
<dbReference type="CDD" id="cd21037">
    <property type="entry name" value="MLKL_NTD"/>
    <property type="match status" value="1"/>
</dbReference>
<evidence type="ECO:0000313" key="2">
    <source>
        <dbReference type="EMBL" id="KAK0431053.1"/>
    </source>
</evidence>
<keyword evidence="3" id="KW-1185">Reference proteome</keyword>
<name>A0AA39IY91_9AGAR</name>